<reference evidence="2" key="1">
    <citation type="submission" date="2016-01" db="EMBL/GenBank/DDBJ databases">
        <title>Genome sequencing of Roseivirga ehrenbergii KMM 6017.</title>
        <authorList>
            <person name="Selvaratnam C."/>
            <person name="Thevarajoo S."/>
            <person name="Goh K.M."/>
            <person name="Ee R."/>
            <person name="Chan K.-G."/>
            <person name="Chong C.S."/>
        </authorList>
    </citation>
    <scope>NUCLEOTIDE SEQUENCE [LARGE SCALE GENOMIC DNA]</scope>
    <source>
        <strain evidence="2">KMM 6017</strain>
    </source>
</reference>
<dbReference type="STRING" id="279360.MB14_04525"/>
<evidence type="ECO:0000313" key="2">
    <source>
        <dbReference type="EMBL" id="KYG74482.1"/>
    </source>
</evidence>
<dbReference type="OrthoDB" id="963196at2"/>
<evidence type="ECO:0000313" key="3">
    <source>
        <dbReference type="Proteomes" id="UP000075583"/>
    </source>
</evidence>
<protein>
    <recommendedName>
        <fullName evidence="4">Plasmid stabilization protein</fullName>
    </recommendedName>
</protein>
<dbReference type="InterPro" id="IPR007712">
    <property type="entry name" value="RelE/ParE_toxin"/>
</dbReference>
<keyword evidence="1" id="KW-1277">Toxin-antitoxin system</keyword>
<dbReference type="AlphaFoldDB" id="A0A150X757"/>
<dbReference type="Gene3D" id="3.30.2310.20">
    <property type="entry name" value="RelE-like"/>
    <property type="match status" value="1"/>
</dbReference>
<evidence type="ECO:0008006" key="4">
    <source>
        <dbReference type="Google" id="ProtNLM"/>
    </source>
</evidence>
<keyword evidence="3" id="KW-1185">Reference proteome</keyword>
<dbReference type="InterPro" id="IPR035093">
    <property type="entry name" value="RelE/ParE_toxin_dom_sf"/>
</dbReference>
<dbReference type="RefSeq" id="WP_062591589.1">
    <property type="nucleotide sequence ID" value="NZ_LQZQ01000045.1"/>
</dbReference>
<dbReference type="EMBL" id="LQZQ01000045">
    <property type="protein sequence ID" value="KYG74482.1"/>
    <property type="molecule type" value="Genomic_DNA"/>
</dbReference>
<organism evidence="2 3">
    <name type="scientific">Roseivirga ehrenbergii (strain DSM 102268 / JCM 13514 / KCTC 12282 / NCIMB 14502 / KMM 6017)</name>
    <dbReference type="NCBI Taxonomy" id="279360"/>
    <lineage>
        <taxon>Bacteria</taxon>
        <taxon>Pseudomonadati</taxon>
        <taxon>Bacteroidota</taxon>
        <taxon>Cytophagia</taxon>
        <taxon>Cytophagales</taxon>
        <taxon>Roseivirgaceae</taxon>
        <taxon>Roseivirga</taxon>
    </lineage>
</organism>
<evidence type="ECO:0000256" key="1">
    <source>
        <dbReference type="ARBA" id="ARBA00022649"/>
    </source>
</evidence>
<accession>A0A150X757</accession>
<dbReference type="Proteomes" id="UP000075583">
    <property type="component" value="Unassembled WGS sequence"/>
</dbReference>
<name>A0A150X757_ROSEK</name>
<gene>
    <name evidence="2" type="ORF">MB14_04525</name>
</gene>
<dbReference type="Pfam" id="PF05016">
    <property type="entry name" value="ParE_toxin"/>
    <property type="match status" value="1"/>
</dbReference>
<comment type="caution">
    <text evidence="2">The sequence shown here is derived from an EMBL/GenBank/DDBJ whole genome shotgun (WGS) entry which is preliminary data.</text>
</comment>
<sequence>MEIIWSDDAFEDYLENIKFLIRRWSEQSATNFIGEVDTIVDLLKLNPEAFPLSNYKNIRRAVLRKQITLFYQVEEETITLVRFWNTYKNPDDINL</sequence>
<proteinExistence type="predicted"/>